<evidence type="ECO:0000256" key="5">
    <source>
        <dbReference type="ARBA" id="ARBA00022723"/>
    </source>
</evidence>
<dbReference type="Gene3D" id="2.40.30.10">
    <property type="entry name" value="Translation factors"/>
    <property type="match status" value="1"/>
</dbReference>
<dbReference type="PRINTS" id="PR00409">
    <property type="entry name" value="PHDIOXRDTASE"/>
</dbReference>
<dbReference type="SUPFAM" id="SSF54292">
    <property type="entry name" value="2Fe-2S ferredoxin-like"/>
    <property type="match status" value="1"/>
</dbReference>
<keyword evidence="5" id="KW-0479">Metal-binding</keyword>
<dbReference type="AlphaFoldDB" id="A0A1P8JVT0"/>
<dbReference type="Gene3D" id="3.40.50.80">
    <property type="entry name" value="Nucleotide-binding domain of ferredoxin-NADP reductase (FNR) module"/>
    <property type="match status" value="1"/>
</dbReference>
<dbReference type="PANTHER" id="PTHR47354">
    <property type="entry name" value="NADH OXIDOREDUCTASE HCR"/>
    <property type="match status" value="1"/>
</dbReference>
<feature type="domain" description="2Fe-2S ferredoxin-type" evidence="9">
    <location>
        <begin position="239"/>
        <end position="324"/>
    </location>
</feature>
<dbReference type="InterPro" id="IPR054582">
    <property type="entry name" value="DmmA-like_N"/>
</dbReference>
<dbReference type="EMBL" id="CP019236">
    <property type="protein sequence ID" value="APW37791.1"/>
    <property type="molecule type" value="Genomic_DNA"/>
</dbReference>
<dbReference type="Gene3D" id="3.10.20.30">
    <property type="match status" value="1"/>
</dbReference>
<keyword evidence="3" id="KW-0288">FMN</keyword>
<evidence type="ECO:0000256" key="8">
    <source>
        <dbReference type="ARBA" id="ARBA00023014"/>
    </source>
</evidence>
<dbReference type="Pfam" id="PF22290">
    <property type="entry name" value="DmmA-like_N"/>
    <property type="match status" value="1"/>
</dbReference>
<evidence type="ECO:0000256" key="4">
    <source>
        <dbReference type="ARBA" id="ARBA00022714"/>
    </source>
</evidence>
<dbReference type="GO" id="GO:0046872">
    <property type="term" value="F:metal ion binding"/>
    <property type="evidence" value="ECO:0007669"/>
    <property type="project" value="UniProtKB-KW"/>
</dbReference>
<dbReference type="InterPro" id="IPR017927">
    <property type="entry name" value="FAD-bd_FR_type"/>
</dbReference>
<organism evidence="11 12">
    <name type="scientific">Rhodoferax koreensis</name>
    <dbReference type="NCBI Taxonomy" id="1842727"/>
    <lineage>
        <taxon>Bacteria</taxon>
        <taxon>Pseudomonadati</taxon>
        <taxon>Pseudomonadota</taxon>
        <taxon>Betaproteobacteria</taxon>
        <taxon>Burkholderiales</taxon>
        <taxon>Comamonadaceae</taxon>
        <taxon>Rhodoferax</taxon>
    </lineage>
</organism>
<protein>
    <submittedName>
        <fullName evidence="11">Oxidoreductase</fullName>
    </submittedName>
</protein>
<keyword evidence="4" id="KW-0001">2Fe-2S</keyword>
<dbReference type="KEGG" id="rhy:RD110_11770"/>
<evidence type="ECO:0000256" key="2">
    <source>
        <dbReference type="ARBA" id="ARBA00022630"/>
    </source>
</evidence>
<dbReference type="CDD" id="cd06185">
    <property type="entry name" value="PDR_like"/>
    <property type="match status" value="1"/>
</dbReference>
<dbReference type="GO" id="GO:0051537">
    <property type="term" value="F:2 iron, 2 sulfur cluster binding"/>
    <property type="evidence" value="ECO:0007669"/>
    <property type="project" value="UniProtKB-KW"/>
</dbReference>
<keyword evidence="12" id="KW-1185">Reference proteome</keyword>
<evidence type="ECO:0000259" key="9">
    <source>
        <dbReference type="PROSITE" id="PS51085"/>
    </source>
</evidence>
<evidence type="ECO:0000259" key="10">
    <source>
        <dbReference type="PROSITE" id="PS51384"/>
    </source>
</evidence>
<evidence type="ECO:0000256" key="1">
    <source>
        <dbReference type="ARBA" id="ARBA00001917"/>
    </source>
</evidence>
<keyword evidence="8" id="KW-0411">Iron-sulfur</keyword>
<comment type="cofactor">
    <cofactor evidence="1">
        <name>FMN</name>
        <dbReference type="ChEBI" id="CHEBI:58210"/>
    </cofactor>
</comment>
<feature type="domain" description="FAD-binding FR-type" evidence="10">
    <location>
        <begin position="3"/>
        <end position="105"/>
    </location>
</feature>
<dbReference type="InterPro" id="IPR036010">
    <property type="entry name" value="2Fe-2S_ferredoxin-like_sf"/>
</dbReference>
<dbReference type="OrthoDB" id="370747at2"/>
<dbReference type="InterPro" id="IPR001041">
    <property type="entry name" value="2Fe-2S_ferredoxin-type"/>
</dbReference>
<reference evidence="11 12" key="1">
    <citation type="submission" date="2017-01" db="EMBL/GenBank/DDBJ databases">
        <authorList>
            <person name="Mah S.A."/>
            <person name="Swanson W.J."/>
            <person name="Moy G.W."/>
            <person name="Vacquier V.D."/>
        </authorList>
    </citation>
    <scope>NUCLEOTIDE SEQUENCE [LARGE SCALE GENOMIC DNA]</scope>
    <source>
        <strain evidence="11 12">DCY110</strain>
    </source>
</reference>
<dbReference type="PROSITE" id="PS00197">
    <property type="entry name" value="2FE2S_FER_1"/>
    <property type="match status" value="1"/>
</dbReference>
<proteinExistence type="predicted"/>
<evidence type="ECO:0000313" key="11">
    <source>
        <dbReference type="EMBL" id="APW37791.1"/>
    </source>
</evidence>
<keyword evidence="6" id="KW-0560">Oxidoreductase</keyword>
<sequence length="324" mass="34788">MTVDTITVRVARKTAEAEGIARVELVAVDGQTLPPFTAGAHLDVHLPGGIVRQYSLCNDPRERHRYVLGVLRDAGSRGGSLAVHDAVAEGHLLQISLPKNHFELAKGATEHLLFAGGIGITPMLAMAQRLGADAATAEPFTLHYCTRSKSTTAFLAHLASLPFAAQVAHHFDDGQPEQKLDLAATLGKPRDGVHLYVCGPTGFMDWVLGTARAAGWPETQLHYEFFAGKPVDLADAGSFEVKIASTGQIIPIAKDQTVVQVLALCGIEIQTSCEQGVCGTCITRVLEGRPEHKDMYLTEEEQAANDQFTPCCSRSLSPMLVLDL</sequence>
<evidence type="ECO:0000256" key="7">
    <source>
        <dbReference type="ARBA" id="ARBA00023004"/>
    </source>
</evidence>
<dbReference type="SUPFAM" id="SSF63380">
    <property type="entry name" value="Riboflavin synthase domain-like"/>
    <property type="match status" value="1"/>
</dbReference>
<keyword evidence="2" id="KW-0285">Flavoprotein</keyword>
<name>A0A1P8JVT0_9BURK</name>
<evidence type="ECO:0000256" key="6">
    <source>
        <dbReference type="ARBA" id="ARBA00023002"/>
    </source>
</evidence>
<evidence type="ECO:0000256" key="3">
    <source>
        <dbReference type="ARBA" id="ARBA00022643"/>
    </source>
</evidence>
<accession>A0A1P8JVT0</accession>
<dbReference type="PROSITE" id="PS51085">
    <property type="entry name" value="2FE2S_FER_2"/>
    <property type="match status" value="1"/>
</dbReference>
<dbReference type="CDD" id="cd00207">
    <property type="entry name" value="fer2"/>
    <property type="match status" value="1"/>
</dbReference>
<evidence type="ECO:0000313" key="12">
    <source>
        <dbReference type="Proteomes" id="UP000186609"/>
    </source>
</evidence>
<dbReference type="SUPFAM" id="SSF52343">
    <property type="entry name" value="Ferredoxin reductase-like, C-terminal NADP-linked domain"/>
    <property type="match status" value="1"/>
</dbReference>
<dbReference type="Pfam" id="PF00111">
    <property type="entry name" value="Fer2"/>
    <property type="match status" value="1"/>
</dbReference>
<dbReference type="RefSeq" id="WP_076199667.1">
    <property type="nucleotide sequence ID" value="NZ_CP019236.1"/>
</dbReference>
<dbReference type="InterPro" id="IPR050415">
    <property type="entry name" value="MRET"/>
</dbReference>
<dbReference type="InterPro" id="IPR006058">
    <property type="entry name" value="2Fe2S_fd_BS"/>
</dbReference>
<dbReference type="InterPro" id="IPR017938">
    <property type="entry name" value="Riboflavin_synthase-like_b-brl"/>
</dbReference>
<keyword evidence="7" id="KW-0408">Iron</keyword>
<dbReference type="PROSITE" id="PS51384">
    <property type="entry name" value="FAD_FR"/>
    <property type="match status" value="1"/>
</dbReference>
<gene>
    <name evidence="11" type="ORF">RD110_11770</name>
</gene>
<dbReference type="InterPro" id="IPR012675">
    <property type="entry name" value="Beta-grasp_dom_sf"/>
</dbReference>
<dbReference type="PANTHER" id="PTHR47354:SF1">
    <property type="entry name" value="CARNITINE MONOOXYGENASE REDUCTASE SUBUNIT"/>
    <property type="match status" value="1"/>
</dbReference>
<dbReference type="GO" id="GO:0016491">
    <property type="term" value="F:oxidoreductase activity"/>
    <property type="evidence" value="ECO:0007669"/>
    <property type="project" value="UniProtKB-KW"/>
</dbReference>
<dbReference type="InterPro" id="IPR039261">
    <property type="entry name" value="FNR_nucleotide-bd"/>
</dbReference>
<dbReference type="STRING" id="1842727.RD110_11770"/>
<dbReference type="Proteomes" id="UP000186609">
    <property type="component" value="Chromosome"/>
</dbReference>